<comment type="caution">
    <text evidence="1">The sequence shown here is derived from an EMBL/GenBank/DDBJ whole genome shotgun (WGS) entry which is preliminary data.</text>
</comment>
<organism evidence="1 2">
    <name type="scientific">Ixodes persulcatus</name>
    <name type="common">Taiga tick</name>
    <dbReference type="NCBI Taxonomy" id="34615"/>
    <lineage>
        <taxon>Eukaryota</taxon>
        <taxon>Metazoa</taxon>
        <taxon>Ecdysozoa</taxon>
        <taxon>Arthropoda</taxon>
        <taxon>Chelicerata</taxon>
        <taxon>Arachnida</taxon>
        <taxon>Acari</taxon>
        <taxon>Parasitiformes</taxon>
        <taxon>Ixodida</taxon>
        <taxon>Ixodoidea</taxon>
        <taxon>Ixodidae</taxon>
        <taxon>Ixodinae</taxon>
        <taxon>Ixodes</taxon>
    </lineage>
</organism>
<keyword evidence="2" id="KW-1185">Reference proteome</keyword>
<dbReference type="EMBL" id="JABSTQ010010497">
    <property type="protein sequence ID" value="KAG0420544.1"/>
    <property type="molecule type" value="Genomic_DNA"/>
</dbReference>
<evidence type="ECO:0000313" key="1">
    <source>
        <dbReference type="EMBL" id="KAG0420544.1"/>
    </source>
</evidence>
<accession>A0AC60PK25</accession>
<protein>
    <submittedName>
        <fullName evidence="1">Uncharacterized protein</fullName>
    </submittedName>
</protein>
<dbReference type="Proteomes" id="UP000805193">
    <property type="component" value="Unassembled WGS sequence"/>
</dbReference>
<evidence type="ECO:0000313" key="2">
    <source>
        <dbReference type="Proteomes" id="UP000805193"/>
    </source>
</evidence>
<name>A0AC60PK25_IXOPE</name>
<gene>
    <name evidence="1" type="ORF">HPB47_003441</name>
</gene>
<proteinExistence type="predicted"/>
<sequence length="119" mass="13355">MDQCELLFEVVDESPDSPAQDPLSSSSSIPFDRVTGVTRHVGLADKLQHRFIGPFRIFHKSSDVTYAIEPLHEQHDGRRKQRDTVHVLHVVFFLGGNRTKMNGAKTGNRAGDKEDEEVA</sequence>
<reference evidence="1 2" key="1">
    <citation type="journal article" date="2020" name="Cell">
        <title>Large-Scale Comparative Analyses of Tick Genomes Elucidate Their Genetic Diversity and Vector Capacities.</title>
        <authorList>
            <consortium name="Tick Genome and Microbiome Consortium (TIGMIC)"/>
            <person name="Jia N."/>
            <person name="Wang J."/>
            <person name="Shi W."/>
            <person name="Du L."/>
            <person name="Sun Y."/>
            <person name="Zhan W."/>
            <person name="Jiang J.F."/>
            <person name="Wang Q."/>
            <person name="Zhang B."/>
            <person name="Ji P."/>
            <person name="Bell-Sakyi L."/>
            <person name="Cui X.M."/>
            <person name="Yuan T.T."/>
            <person name="Jiang B.G."/>
            <person name="Yang W.F."/>
            <person name="Lam T.T."/>
            <person name="Chang Q.C."/>
            <person name="Ding S.J."/>
            <person name="Wang X.J."/>
            <person name="Zhu J.G."/>
            <person name="Ruan X.D."/>
            <person name="Zhao L."/>
            <person name="Wei J.T."/>
            <person name="Ye R.Z."/>
            <person name="Que T.C."/>
            <person name="Du C.H."/>
            <person name="Zhou Y.H."/>
            <person name="Cheng J.X."/>
            <person name="Dai P.F."/>
            <person name="Guo W.B."/>
            <person name="Han X.H."/>
            <person name="Huang E.J."/>
            <person name="Li L.F."/>
            <person name="Wei W."/>
            <person name="Gao Y.C."/>
            <person name="Liu J.Z."/>
            <person name="Shao H.Z."/>
            <person name="Wang X."/>
            <person name="Wang C.C."/>
            <person name="Yang T.C."/>
            <person name="Huo Q.B."/>
            <person name="Li W."/>
            <person name="Chen H.Y."/>
            <person name="Chen S.E."/>
            <person name="Zhou L.G."/>
            <person name="Ni X.B."/>
            <person name="Tian J.H."/>
            <person name="Sheng Y."/>
            <person name="Liu T."/>
            <person name="Pan Y.S."/>
            <person name="Xia L.Y."/>
            <person name="Li J."/>
            <person name="Zhao F."/>
            <person name="Cao W.C."/>
        </authorList>
    </citation>
    <scope>NUCLEOTIDE SEQUENCE [LARGE SCALE GENOMIC DNA]</scope>
    <source>
        <strain evidence="1">Iper-2018</strain>
    </source>
</reference>